<dbReference type="RefSeq" id="WP_144983648.1">
    <property type="nucleotide sequence ID" value="NZ_JBHSCJ010000007.1"/>
</dbReference>
<dbReference type="EMBL" id="WHVL01000011">
    <property type="protein sequence ID" value="MCB8890765.1"/>
    <property type="molecule type" value="Genomic_DNA"/>
</dbReference>
<dbReference type="Proteomes" id="UP001319882">
    <property type="component" value="Unassembled WGS sequence"/>
</dbReference>
<keyword evidence="2" id="KW-1185">Reference proteome</keyword>
<name>A0ABS8DYV7_9GAMM</name>
<evidence type="ECO:0000313" key="2">
    <source>
        <dbReference type="Proteomes" id="UP001319882"/>
    </source>
</evidence>
<evidence type="ECO:0000313" key="1">
    <source>
        <dbReference type="EMBL" id="MCB8890765.1"/>
    </source>
</evidence>
<comment type="caution">
    <text evidence="1">The sequence shown here is derived from an EMBL/GenBank/DDBJ whole genome shotgun (WGS) entry which is preliminary data.</text>
</comment>
<sequence>MMIHRHDYQWLRQGKAYQQTKQPFKSGAIHDKEVITIEWRILRVFHGFTDTRNPSAAGRLPNYQN</sequence>
<accession>A0ABS8DYV7</accession>
<organism evidence="1 2">
    <name type="scientific">Vreelandella malpeensis</name>
    <dbReference type="NCBI Taxonomy" id="1172368"/>
    <lineage>
        <taxon>Bacteria</taxon>
        <taxon>Pseudomonadati</taxon>
        <taxon>Pseudomonadota</taxon>
        <taxon>Gammaproteobacteria</taxon>
        <taxon>Oceanospirillales</taxon>
        <taxon>Halomonadaceae</taxon>
        <taxon>Vreelandella</taxon>
    </lineage>
</organism>
<reference evidence="1 2" key="1">
    <citation type="journal article" date="2021" name="Sci. Rep.">
        <title>Genome analysis of a halophilic bacterium Halomonas malpeensis YU-PRIM-29(T) reveals its exopolysaccharide and pigment producing capabilities.</title>
        <authorList>
            <person name="Athmika"/>
            <person name="Ghate S.D."/>
            <person name="Arun A.B."/>
            <person name="Rao S.S."/>
            <person name="Kumar S.T.A."/>
            <person name="Kandiyil M.K."/>
            <person name="Saptami K."/>
            <person name="Rekha P.D."/>
        </authorList>
    </citation>
    <scope>NUCLEOTIDE SEQUENCE [LARGE SCALE GENOMIC DNA]</scope>
    <source>
        <strain evidence="2">prim 29</strain>
    </source>
</reference>
<gene>
    <name evidence="1" type="ORF">GEV37_16760</name>
</gene>
<proteinExistence type="predicted"/>
<evidence type="ECO:0008006" key="3">
    <source>
        <dbReference type="Google" id="ProtNLM"/>
    </source>
</evidence>
<protein>
    <recommendedName>
        <fullName evidence="3">Transposase</fullName>
    </recommendedName>
</protein>